<evidence type="ECO:0000313" key="3">
    <source>
        <dbReference type="EMBL" id="RCV21061.1"/>
    </source>
</evidence>
<dbReference type="Gene3D" id="3.80.10.10">
    <property type="entry name" value="Ribonuclease Inhibitor"/>
    <property type="match status" value="1"/>
</dbReference>
<dbReference type="InterPro" id="IPR032675">
    <property type="entry name" value="LRR_dom_sf"/>
</dbReference>
<accession>A0A368QSW8</accession>
<evidence type="ECO:0000259" key="2">
    <source>
        <dbReference type="Pfam" id="PF24758"/>
    </source>
</evidence>
<dbReference type="InterPro" id="IPR055302">
    <property type="entry name" value="F-box_dom-containing"/>
</dbReference>
<sequence>MAAASDAKKRRPDAYESQDPKQIIGPSKDQIQHPALLPPTTSESEETQIQESPPTRLLEGEEGINLINCLPESIVGEIISLLPTKDAISRSPLHSTSTIPAYLLMRSSVRHFAVSVLLLHRRRQTLNRWLLFSALNNLQELEFDASGLIYTEIRRPLLSHHVFCFSSTVCITTISECQMPDPVESFHFPQLAQLGLESVMISNDSLDNLITGCPILESLLLKQCYGLMACIRINSSSLKSIGFSPRCTKLVIEDAPMLERLLQLENSEVEIVMVISAPKLETVGCISDSGFDNQLVGCCSVKILAISVCNLSLDMVISLMRYFPCMEKLYIELSDFPKGNNVWPREHHHGLIRCLDINLKKVVLKNYRGTESHSIAYNDKKQLIAMQQRLLELKKKASRGAHFYFTASSCHHWLPHIKHVHDLAKGDPFRCTCLEGA</sequence>
<dbReference type="OrthoDB" id="1939276at2759"/>
<dbReference type="InterPro" id="IPR055411">
    <property type="entry name" value="LRR_FXL15/At3g58940/PEG3-like"/>
</dbReference>
<dbReference type="EMBL" id="CM003531">
    <property type="protein sequence ID" value="RCV21061.1"/>
    <property type="molecule type" value="Genomic_DNA"/>
</dbReference>
<dbReference type="Pfam" id="PF24758">
    <property type="entry name" value="LRR_At5g56370"/>
    <property type="match status" value="1"/>
</dbReference>
<feature type="region of interest" description="Disordered" evidence="1">
    <location>
        <begin position="1"/>
        <end position="55"/>
    </location>
</feature>
<feature type="domain" description="F-box/LRR-repeat protein 15/At3g58940/PEG3-like LRR" evidence="2">
    <location>
        <begin position="126"/>
        <end position="331"/>
    </location>
</feature>
<dbReference type="PANTHER" id="PTHR32141">
    <property type="match status" value="1"/>
</dbReference>
<dbReference type="AlphaFoldDB" id="A0A368QSW8"/>
<proteinExistence type="predicted"/>
<organism evidence="3">
    <name type="scientific">Setaria italica</name>
    <name type="common">Foxtail millet</name>
    <name type="synonym">Panicum italicum</name>
    <dbReference type="NCBI Taxonomy" id="4555"/>
    <lineage>
        <taxon>Eukaryota</taxon>
        <taxon>Viridiplantae</taxon>
        <taxon>Streptophyta</taxon>
        <taxon>Embryophyta</taxon>
        <taxon>Tracheophyta</taxon>
        <taxon>Spermatophyta</taxon>
        <taxon>Magnoliopsida</taxon>
        <taxon>Liliopsida</taxon>
        <taxon>Poales</taxon>
        <taxon>Poaceae</taxon>
        <taxon>PACMAD clade</taxon>
        <taxon>Panicoideae</taxon>
        <taxon>Panicodae</taxon>
        <taxon>Paniceae</taxon>
        <taxon>Cenchrinae</taxon>
        <taxon>Setaria</taxon>
    </lineage>
</organism>
<name>A0A368QSW8_SETIT</name>
<reference evidence="3" key="2">
    <citation type="submission" date="2015-07" db="EMBL/GenBank/DDBJ databases">
        <authorList>
            <person name="Noorani M."/>
        </authorList>
    </citation>
    <scope>NUCLEOTIDE SEQUENCE</scope>
    <source>
        <strain evidence="3">Yugu1</strain>
    </source>
</reference>
<gene>
    <name evidence="3" type="ORF">SETIT_4G107300v2</name>
</gene>
<protein>
    <recommendedName>
        <fullName evidence="2">F-box/LRR-repeat protein 15/At3g58940/PEG3-like LRR domain-containing protein</fullName>
    </recommendedName>
</protein>
<dbReference type="PANTHER" id="PTHR32141:SF179">
    <property type="entry name" value="F-BOX DOMAIN-CONTAINING PROTEIN"/>
    <property type="match status" value="1"/>
</dbReference>
<reference evidence="3" key="1">
    <citation type="journal article" date="2012" name="Nat. Biotechnol.">
        <title>Reference genome sequence of the model plant Setaria.</title>
        <authorList>
            <person name="Bennetzen J.L."/>
            <person name="Schmutz J."/>
            <person name="Wang H."/>
            <person name="Percifield R."/>
            <person name="Hawkins J."/>
            <person name="Pontaroli A.C."/>
            <person name="Estep M."/>
            <person name="Feng L."/>
            <person name="Vaughn J.N."/>
            <person name="Grimwood J."/>
            <person name="Jenkins J."/>
            <person name="Barry K."/>
            <person name="Lindquist E."/>
            <person name="Hellsten U."/>
            <person name="Deshpande S."/>
            <person name="Wang X."/>
            <person name="Wu X."/>
            <person name="Mitros T."/>
            <person name="Triplett J."/>
            <person name="Yang X."/>
            <person name="Ye C.Y."/>
            <person name="Mauro-Herrera M."/>
            <person name="Wang L."/>
            <person name="Li P."/>
            <person name="Sharma M."/>
            <person name="Sharma R."/>
            <person name="Ronald P.C."/>
            <person name="Panaud O."/>
            <person name="Kellogg E.A."/>
            <person name="Brutnell T.P."/>
            <person name="Doust A.N."/>
            <person name="Tuskan G.A."/>
            <person name="Rokhsar D."/>
            <person name="Devos K.M."/>
        </authorList>
    </citation>
    <scope>NUCLEOTIDE SEQUENCE [LARGE SCALE GENOMIC DNA]</scope>
    <source>
        <strain evidence="3">Yugu1</strain>
    </source>
</reference>
<evidence type="ECO:0000256" key="1">
    <source>
        <dbReference type="SAM" id="MobiDB-lite"/>
    </source>
</evidence>